<evidence type="ECO:0000256" key="5">
    <source>
        <dbReference type="ARBA" id="ARBA00023277"/>
    </source>
</evidence>
<proteinExistence type="inferred from homology"/>
<dbReference type="CDD" id="cd00452">
    <property type="entry name" value="KDPG_aldolase"/>
    <property type="match status" value="1"/>
</dbReference>
<comment type="pathway">
    <text evidence="1">Carbohydrate acid metabolism.</text>
</comment>
<dbReference type="RefSeq" id="WP_077925553.1">
    <property type="nucleotide sequence ID" value="NZ_BAABKE010000004.1"/>
</dbReference>
<dbReference type="Pfam" id="PF01081">
    <property type="entry name" value="Aldolase"/>
    <property type="match status" value="1"/>
</dbReference>
<reference evidence="7" key="1">
    <citation type="journal article" date="2019" name="Int. J. Syst. Evol. Microbiol.">
        <title>The Global Catalogue of Microorganisms (GCM) 10K type strain sequencing project: providing services to taxonomists for standard genome sequencing and annotation.</title>
        <authorList>
            <consortium name="The Broad Institute Genomics Platform"/>
            <consortium name="The Broad Institute Genome Sequencing Center for Infectious Disease"/>
            <person name="Wu L."/>
            <person name="Ma J."/>
        </authorList>
    </citation>
    <scope>NUCLEOTIDE SEQUENCE [LARGE SCALE GENOMIC DNA]</scope>
    <source>
        <strain evidence="7">JCM 18424</strain>
    </source>
</reference>
<dbReference type="SUPFAM" id="SSF51569">
    <property type="entry name" value="Aldolase"/>
    <property type="match status" value="1"/>
</dbReference>
<dbReference type="NCBIfam" id="TIGR01182">
    <property type="entry name" value="eda"/>
    <property type="match status" value="1"/>
</dbReference>
<evidence type="ECO:0000313" key="7">
    <source>
        <dbReference type="Proteomes" id="UP001500631"/>
    </source>
</evidence>
<dbReference type="InterPro" id="IPR013785">
    <property type="entry name" value="Aldolase_TIM"/>
</dbReference>
<comment type="subunit">
    <text evidence="3">Homotrimer.</text>
</comment>
<name>A0ABP9MTG0_9GAMM</name>
<sequence length="210" mass="22997">MSKWLTTLKETKIIPLIAVNDLDQAKQMMQLLVEANILVAEIGFNQPNSSQILTALKHEYPEALFLAGGIIQQESAALAIESGADILITPSINPKILKFAQNNDCPIIPGVNTPLSLEMALENNISLVKFFPAEASGGVKLIKALNSVYPNITYIPSGGIDDSNIDEYFAHKNVIACGTGFISETKQIQKGNWRLLKTRIKTIQSILKYT</sequence>
<keyword evidence="4" id="KW-0456">Lyase</keyword>
<comment type="caution">
    <text evidence="6">The sequence shown here is derived from an EMBL/GenBank/DDBJ whole genome shotgun (WGS) entry which is preliminary data.</text>
</comment>
<keyword evidence="7" id="KW-1185">Reference proteome</keyword>
<evidence type="ECO:0000313" key="6">
    <source>
        <dbReference type="EMBL" id="GAA5100231.1"/>
    </source>
</evidence>
<dbReference type="PANTHER" id="PTHR30246">
    <property type="entry name" value="2-KETO-3-DEOXY-6-PHOSPHOGLUCONATE ALDOLASE"/>
    <property type="match status" value="1"/>
</dbReference>
<dbReference type="Proteomes" id="UP001500631">
    <property type="component" value="Unassembled WGS sequence"/>
</dbReference>
<keyword evidence="5" id="KW-0119">Carbohydrate metabolism</keyword>
<dbReference type="InterPro" id="IPR000887">
    <property type="entry name" value="Aldlse_KDPG_KHG"/>
</dbReference>
<evidence type="ECO:0000256" key="2">
    <source>
        <dbReference type="ARBA" id="ARBA00006906"/>
    </source>
</evidence>
<comment type="similarity">
    <text evidence="2">Belongs to the KHG/KDPG aldolase family.</text>
</comment>
<accession>A0ABP9MTG0</accession>
<evidence type="ECO:0000256" key="4">
    <source>
        <dbReference type="ARBA" id="ARBA00023239"/>
    </source>
</evidence>
<evidence type="ECO:0000256" key="1">
    <source>
        <dbReference type="ARBA" id="ARBA00004761"/>
    </source>
</evidence>
<gene>
    <name evidence="6" type="ORF">GCM10023338_14720</name>
</gene>
<dbReference type="EMBL" id="BAABKE010000004">
    <property type="protein sequence ID" value="GAA5100231.1"/>
    <property type="molecule type" value="Genomic_DNA"/>
</dbReference>
<evidence type="ECO:0000256" key="3">
    <source>
        <dbReference type="ARBA" id="ARBA00011233"/>
    </source>
</evidence>
<dbReference type="PANTHER" id="PTHR30246:SF1">
    <property type="entry name" value="2-DEHYDRO-3-DEOXY-6-PHOSPHOGALACTONATE ALDOLASE-RELATED"/>
    <property type="match status" value="1"/>
</dbReference>
<organism evidence="6 7">
    <name type="scientific">Wohlfahrtiimonas larvae</name>
    <dbReference type="NCBI Taxonomy" id="1157986"/>
    <lineage>
        <taxon>Bacteria</taxon>
        <taxon>Pseudomonadati</taxon>
        <taxon>Pseudomonadota</taxon>
        <taxon>Gammaproteobacteria</taxon>
        <taxon>Cardiobacteriales</taxon>
        <taxon>Ignatzschineriaceae</taxon>
        <taxon>Wohlfahrtiimonas</taxon>
    </lineage>
</organism>
<dbReference type="Gene3D" id="3.20.20.70">
    <property type="entry name" value="Aldolase class I"/>
    <property type="match status" value="1"/>
</dbReference>
<protein>
    <submittedName>
        <fullName evidence="6">Bifunctional 4-hydroxy-2-oxoglutarate aldolase/2-dehydro-3-deoxy-phosphogluconate aldolase</fullName>
    </submittedName>
</protein>